<dbReference type="AlphaFoldDB" id="A0AA94JPJ0"/>
<sequence length="78" mass="9103">MELSVINIGNSKGIRFSKTILEQYNIGDKVELILEKSQIVIRPKTQTRKNWDKAFMQMNHNGDDSLLIDDVFEEETFE</sequence>
<feature type="domain" description="SpoVT-AbrB" evidence="1">
    <location>
        <begin position="6"/>
        <end position="49"/>
    </location>
</feature>
<dbReference type="InterPro" id="IPR007159">
    <property type="entry name" value="SpoVT-AbrB_dom"/>
</dbReference>
<protein>
    <submittedName>
        <fullName evidence="2">AbrB/MazE/SpoVT family DNA-binding domain-containing protein</fullName>
    </submittedName>
</protein>
<evidence type="ECO:0000313" key="2">
    <source>
        <dbReference type="EMBL" id="RVU88706.1"/>
    </source>
</evidence>
<dbReference type="GO" id="GO:0003677">
    <property type="term" value="F:DNA binding"/>
    <property type="evidence" value="ECO:0007669"/>
    <property type="project" value="UniProtKB-KW"/>
</dbReference>
<organism evidence="2">
    <name type="scientific">Flavobacterium columnare</name>
    <dbReference type="NCBI Taxonomy" id="996"/>
    <lineage>
        <taxon>Bacteria</taxon>
        <taxon>Pseudomonadati</taxon>
        <taxon>Bacteroidota</taxon>
        <taxon>Flavobacteriia</taxon>
        <taxon>Flavobacteriales</taxon>
        <taxon>Flavobacteriaceae</taxon>
        <taxon>Flavobacterium</taxon>
    </lineage>
</organism>
<dbReference type="SMART" id="SM00966">
    <property type="entry name" value="SpoVT_AbrB"/>
    <property type="match status" value="1"/>
</dbReference>
<dbReference type="EMBL" id="RWGX01000004">
    <property type="protein sequence ID" value="RVU88706.1"/>
    <property type="molecule type" value="Genomic_DNA"/>
</dbReference>
<keyword evidence="2" id="KW-0238">DNA-binding</keyword>
<proteinExistence type="predicted"/>
<gene>
    <name evidence="2" type="ORF">EJB19_11290</name>
</gene>
<dbReference type="Gene3D" id="2.10.260.10">
    <property type="match status" value="1"/>
</dbReference>
<dbReference type="SUPFAM" id="SSF89447">
    <property type="entry name" value="AbrB/MazE/MraZ-like"/>
    <property type="match status" value="1"/>
</dbReference>
<dbReference type="InterPro" id="IPR037914">
    <property type="entry name" value="SpoVT-AbrB_sf"/>
</dbReference>
<comment type="caution">
    <text evidence="2">The sequence shown here is derived from an EMBL/GenBank/DDBJ whole genome shotgun (WGS) entry which is preliminary data.</text>
</comment>
<name>A0AA94JPJ0_9FLAO</name>
<dbReference type="RefSeq" id="WP_127822252.1">
    <property type="nucleotide sequence ID" value="NZ_RWGX02000005.1"/>
</dbReference>
<accession>A0AA94JPJ0</accession>
<reference evidence="2" key="1">
    <citation type="submission" date="2018-12" db="EMBL/GenBank/DDBJ databases">
        <title>Draft genome sequence of Flaovobacterium columnare BGFS27 isolated from channel catfish in Alabama.</title>
        <authorList>
            <person name="Cai W."/>
            <person name="Arias C."/>
        </authorList>
    </citation>
    <scope>NUCLEOTIDE SEQUENCE [LARGE SCALE GENOMIC DNA]</scope>
    <source>
        <strain evidence="2">BGFS27</strain>
    </source>
</reference>
<evidence type="ECO:0000259" key="1">
    <source>
        <dbReference type="SMART" id="SM00966"/>
    </source>
</evidence>